<protein>
    <submittedName>
        <fullName evidence="5">Glutathione-dependent reductase</fullName>
    </submittedName>
</protein>
<evidence type="ECO:0000313" key="5">
    <source>
        <dbReference type="EMBL" id="PKZ22278.1"/>
    </source>
</evidence>
<evidence type="ECO:0000313" key="6">
    <source>
        <dbReference type="Proteomes" id="UP000234239"/>
    </source>
</evidence>
<sequence>MSKHPVFAKEIQADGSFVQQGNALSTPFSYEAGGLTPEANRYQLVWMPACPHAHKVVIAIHLLGLDPIIPISATGPYRTDEGWVFSGYPGGRDPLTGAKSTLELYQRSLPDYDLRPTVPLMVDLRSGQAVNNDHKTLTLQLETVWKDFHAAGAPDLYPEALRPDIDRLNRLIYEEINVGFYKVGFAESQAAYETAYDKLFESLDVLEDRLSQSRYLLGDQLTDADLRLYPSLVRYDVVYYDEFRCRERRLRDYPNLWRYARELYQIPAFDQTTDFDFIKESYYRSPHLKALFGNSHNILPKGPDLSPWKQGPSN</sequence>
<dbReference type="InterPro" id="IPR016639">
    <property type="entry name" value="GST_Omega/GSH"/>
</dbReference>
<feature type="binding site" evidence="2">
    <location>
        <begin position="115"/>
        <end position="118"/>
    </location>
    <ligand>
        <name>glutathione</name>
        <dbReference type="ChEBI" id="CHEBI:57925"/>
    </ligand>
</feature>
<reference evidence="5 6" key="1">
    <citation type="submission" date="2017-12" db="EMBL/GenBank/DDBJ databases">
        <title>Phylogenetic diversity of female urinary microbiome.</title>
        <authorList>
            <person name="Thomas-White K."/>
            <person name="Wolfe A.J."/>
        </authorList>
    </citation>
    <scope>NUCLEOTIDE SEQUENCE [LARGE SCALE GENOMIC DNA]</scope>
    <source>
        <strain evidence="5 6">UMB0139</strain>
    </source>
</reference>
<dbReference type="InterPro" id="IPR047047">
    <property type="entry name" value="GST_Omega-like_C"/>
</dbReference>
<feature type="active site" description="Nucleophile" evidence="1">
    <location>
        <position position="50"/>
    </location>
</feature>
<dbReference type="SUPFAM" id="SSF47616">
    <property type="entry name" value="GST C-terminal domain-like"/>
    <property type="match status" value="1"/>
</dbReference>
<dbReference type="InterPro" id="IPR040079">
    <property type="entry name" value="Glutathione_S-Trfase"/>
</dbReference>
<evidence type="ECO:0000256" key="2">
    <source>
        <dbReference type="PIRSR" id="PIRSR015753-2"/>
    </source>
</evidence>
<dbReference type="InterPro" id="IPR036282">
    <property type="entry name" value="Glutathione-S-Trfase_C_sf"/>
</dbReference>
<dbReference type="Proteomes" id="UP000234239">
    <property type="component" value="Unassembled WGS sequence"/>
</dbReference>
<feature type="active site" description="Proton donor/acceptor" evidence="1">
    <location>
        <position position="181"/>
    </location>
</feature>
<feature type="domain" description="GST C-terminal" evidence="4">
    <location>
        <begin position="158"/>
        <end position="285"/>
    </location>
</feature>
<feature type="site" description="Lowers pKa of active site Cys" evidence="3">
    <location>
        <position position="282"/>
    </location>
</feature>
<dbReference type="PANTHER" id="PTHR32419">
    <property type="entry name" value="GLUTATHIONYL-HYDROQUINONE REDUCTASE"/>
    <property type="match status" value="1"/>
</dbReference>
<dbReference type="EMBL" id="PKGY01000002">
    <property type="protein sequence ID" value="PKZ22278.1"/>
    <property type="molecule type" value="Genomic_DNA"/>
</dbReference>
<dbReference type="RefSeq" id="WP_070486342.1">
    <property type="nucleotide sequence ID" value="NZ_CAJHKN010000002.1"/>
</dbReference>
<dbReference type="AlphaFoldDB" id="A0A2I1MQ57"/>
<accession>A0A2I1MQ57</accession>
<proteinExistence type="predicted"/>
<comment type="caution">
    <text evidence="5">The sequence shown here is derived from an EMBL/GenBank/DDBJ whole genome shotgun (WGS) entry which is preliminary data.</text>
</comment>
<feature type="binding site" evidence="2">
    <location>
        <position position="83"/>
    </location>
    <ligand>
        <name>glutathione</name>
        <dbReference type="ChEBI" id="CHEBI:57925"/>
    </ligand>
</feature>
<dbReference type="Gene3D" id="3.40.30.10">
    <property type="entry name" value="Glutaredoxin"/>
    <property type="match status" value="1"/>
</dbReference>
<dbReference type="Gene3D" id="1.20.1050.10">
    <property type="match status" value="1"/>
</dbReference>
<evidence type="ECO:0000256" key="3">
    <source>
        <dbReference type="PIRSR" id="PIRSR015753-3"/>
    </source>
</evidence>
<dbReference type="Pfam" id="PF13410">
    <property type="entry name" value="GST_C_2"/>
    <property type="match status" value="1"/>
</dbReference>
<gene>
    <name evidence="5" type="ORF">CYJ28_03975</name>
</gene>
<dbReference type="GO" id="GO:0004364">
    <property type="term" value="F:glutathione transferase activity"/>
    <property type="evidence" value="ECO:0007669"/>
    <property type="project" value="InterPro"/>
</dbReference>
<dbReference type="SFLD" id="SFLDS00019">
    <property type="entry name" value="Glutathione_Transferase_(cytos"/>
    <property type="match status" value="1"/>
</dbReference>
<dbReference type="SFLD" id="SFLDG01206">
    <property type="entry name" value="Xi.1"/>
    <property type="match status" value="1"/>
</dbReference>
<evidence type="ECO:0000256" key="1">
    <source>
        <dbReference type="PIRSR" id="PIRSR015753-1"/>
    </source>
</evidence>
<dbReference type="CDD" id="cd03190">
    <property type="entry name" value="GST_C_Omega_like"/>
    <property type="match status" value="1"/>
</dbReference>
<dbReference type="OrthoDB" id="9769158at2"/>
<feature type="site" description="Lowers pKa of active site Cys" evidence="3">
    <location>
        <position position="239"/>
    </location>
</feature>
<name>A0A2I1MQ57_9LACT</name>
<dbReference type="PANTHER" id="PTHR32419:SF6">
    <property type="entry name" value="GLUTATHIONE S-TRANSFERASE OMEGA-LIKE 1-RELATED"/>
    <property type="match status" value="1"/>
</dbReference>
<dbReference type="PIRSF" id="PIRSF015753">
    <property type="entry name" value="GST"/>
    <property type="match status" value="1"/>
</dbReference>
<dbReference type="PROSITE" id="PS50405">
    <property type="entry name" value="GST_CTER"/>
    <property type="match status" value="1"/>
</dbReference>
<dbReference type="SFLD" id="SFLDG01148">
    <property type="entry name" value="Xi_(cytGST)"/>
    <property type="match status" value="1"/>
</dbReference>
<dbReference type="InterPro" id="IPR010987">
    <property type="entry name" value="Glutathione-S-Trfase_C-like"/>
</dbReference>
<organism evidence="5 6">
    <name type="scientific">Aerococcus sanguinicola</name>
    <dbReference type="NCBI Taxonomy" id="119206"/>
    <lineage>
        <taxon>Bacteria</taxon>
        <taxon>Bacillati</taxon>
        <taxon>Bacillota</taxon>
        <taxon>Bacilli</taxon>
        <taxon>Lactobacillales</taxon>
        <taxon>Aerococcaceae</taxon>
        <taxon>Aerococcus</taxon>
    </lineage>
</organism>
<dbReference type="GO" id="GO:0005737">
    <property type="term" value="C:cytoplasm"/>
    <property type="evidence" value="ECO:0007669"/>
    <property type="project" value="TreeGrafter"/>
</dbReference>
<evidence type="ECO:0000259" key="4">
    <source>
        <dbReference type="PROSITE" id="PS50405"/>
    </source>
</evidence>